<dbReference type="InterPro" id="IPR001667">
    <property type="entry name" value="DDH_dom"/>
</dbReference>
<reference evidence="3" key="1">
    <citation type="submission" date="2024-05" db="EMBL/GenBank/DDBJ databases">
        <title>Draft genome assemblies of 36 bacteria isolated from hibernating arctic ground squirrels.</title>
        <authorList>
            <person name="McKee H."/>
            <person name="Mullen L."/>
            <person name="Drown D.M."/>
            <person name="Duddleston K.N."/>
        </authorList>
    </citation>
    <scope>NUCLEOTIDE SEQUENCE</scope>
    <source>
        <strain evidence="3">AN1007</strain>
    </source>
</reference>
<dbReference type="Pfam" id="PF01368">
    <property type="entry name" value="DHH"/>
    <property type="match status" value="1"/>
</dbReference>
<organism evidence="3">
    <name type="scientific">Paenibacillus sp. AN1007</name>
    <dbReference type="NCBI Taxonomy" id="3151385"/>
    <lineage>
        <taxon>Bacteria</taxon>
        <taxon>Bacillati</taxon>
        <taxon>Bacillota</taxon>
        <taxon>Bacilli</taxon>
        <taxon>Bacillales</taxon>
        <taxon>Paenibacillaceae</taxon>
        <taxon>Paenibacillus</taxon>
    </lineage>
</organism>
<dbReference type="RefSeq" id="WP_342555504.1">
    <property type="nucleotide sequence ID" value="NZ_CP159992.1"/>
</dbReference>
<dbReference type="GO" id="GO:0008441">
    <property type="term" value="F:3'(2'),5'-bisphosphate nucleotidase activity"/>
    <property type="evidence" value="ECO:0007669"/>
    <property type="project" value="UniProtKB-EC"/>
</dbReference>
<accession>A0AAU8N2J3</accession>
<protein>
    <submittedName>
        <fullName evidence="3">Bifunctional oligoribonuclease/PAP phosphatase NrnA</fullName>
        <ecNumber evidence="3">3.1.3.7</ecNumber>
    </submittedName>
</protein>
<proteinExistence type="predicted"/>
<feature type="domain" description="DDH" evidence="1">
    <location>
        <begin position="22"/>
        <end position="162"/>
    </location>
</feature>
<evidence type="ECO:0000259" key="2">
    <source>
        <dbReference type="Pfam" id="PF02272"/>
    </source>
</evidence>
<dbReference type="InterPro" id="IPR003156">
    <property type="entry name" value="DHHA1_dom"/>
</dbReference>
<name>A0AAU8N2J3_9BACL</name>
<evidence type="ECO:0000259" key="1">
    <source>
        <dbReference type="Pfam" id="PF01368"/>
    </source>
</evidence>
<sequence>MHTYEQALQAGKQFLLEHDDYLVVSHVQPDGDAVSSTVTVGWLLSCLGKTFTMINEGEIPQRMHFLWQADAIVNMTEYPPERKYKAIICVDCADFARVGLTRHYFEEDAVILNIDHHPTNNGYGAVNIIKSDAAATAEILFDFLQLFNITWNKEIATAVYTGLLTDTGGFRYANTSPNVMAVASRLLEHGVDGPNLAQTLLEEVTLPQVRVLNKALSSLQMSEDGRIAWVVITPEDMQVCGAANEDLEGIVNYARNIRGVEVGIFFKVINENAVKVSMRSAGRVDVAALAQTFGGGGHVLAAGCRMEGKLEDIVEKVLKQVNSQW</sequence>
<dbReference type="InterPro" id="IPR038763">
    <property type="entry name" value="DHH_sf"/>
</dbReference>
<dbReference type="Pfam" id="PF02272">
    <property type="entry name" value="DHHA1"/>
    <property type="match status" value="1"/>
</dbReference>
<gene>
    <name evidence="3" type="ORF">ABXS70_14895</name>
</gene>
<dbReference type="EC" id="3.1.3.7" evidence="3"/>
<dbReference type="SUPFAM" id="SSF64182">
    <property type="entry name" value="DHH phosphoesterases"/>
    <property type="match status" value="1"/>
</dbReference>
<dbReference type="PANTHER" id="PTHR47618">
    <property type="entry name" value="BIFUNCTIONAL OLIGORIBONUCLEASE AND PAP PHOSPHATASE NRNA"/>
    <property type="match status" value="1"/>
</dbReference>
<dbReference type="AlphaFoldDB" id="A0AAU8N2J3"/>
<keyword evidence="3" id="KW-0378">Hydrolase</keyword>
<feature type="domain" description="DHHA1" evidence="2">
    <location>
        <begin position="241"/>
        <end position="321"/>
    </location>
</feature>
<dbReference type="Gene3D" id="3.10.310.30">
    <property type="match status" value="1"/>
</dbReference>
<dbReference type="InterPro" id="IPR051319">
    <property type="entry name" value="Oligoribo/pAp-PDE_c-di-AMP_PDE"/>
</dbReference>
<evidence type="ECO:0000313" key="3">
    <source>
        <dbReference type="EMBL" id="XCP92545.1"/>
    </source>
</evidence>
<dbReference type="EMBL" id="CP159992">
    <property type="protein sequence ID" value="XCP92545.1"/>
    <property type="molecule type" value="Genomic_DNA"/>
</dbReference>
<dbReference type="GO" id="GO:0003676">
    <property type="term" value="F:nucleic acid binding"/>
    <property type="evidence" value="ECO:0007669"/>
    <property type="project" value="InterPro"/>
</dbReference>
<dbReference type="Gene3D" id="3.90.1640.10">
    <property type="entry name" value="inorganic pyrophosphatase (n-terminal core)"/>
    <property type="match status" value="1"/>
</dbReference>
<dbReference type="PANTHER" id="PTHR47618:SF1">
    <property type="entry name" value="BIFUNCTIONAL OLIGORIBONUCLEASE AND PAP PHOSPHATASE NRNA"/>
    <property type="match status" value="1"/>
</dbReference>